<evidence type="ECO:0000256" key="1">
    <source>
        <dbReference type="SAM" id="SignalP"/>
    </source>
</evidence>
<dbReference type="AlphaFoldDB" id="A0A1H2S1Z7"/>
<feature type="chain" id="PRO_5011673463" evidence="1">
    <location>
        <begin position="20"/>
        <end position="100"/>
    </location>
</feature>
<evidence type="ECO:0000313" key="3">
    <source>
        <dbReference type="Proteomes" id="UP000198816"/>
    </source>
</evidence>
<evidence type="ECO:0000313" key="2">
    <source>
        <dbReference type="EMBL" id="SDW25666.1"/>
    </source>
</evidence>
<dbReference type="Proteomes" id="UP000198816">
    <property type="component" value="Unassembled WGS sequence"/>
</dbReference>
<gene>
    <name evidence="2" type="ORF">SAMN05421783_102256</name>
</gene>
<reference evidence="3" key="1">
    <citation type="submission" date="2016-10" db="EMBL/GenBank/DDBJ databases">
        <authorList>
            <person name="Varghese N."/>
            <person name="Submissions S."/>
        </authorList>
    </citation>
    <scope>NUCLEOTIDE SEQUENCE [LARGE SCALE GENOMIC DNA]</scope>
    <source>
        <strain evidence="3">DSM 217</strain>
    </source>
</reference>
<keyword evidence="1" id="KW-0732">Signal</keyword>
<proteinExistence type="predicted"/>
<dbReference type="OrthoDB" id="9871556at2"/>
<dbReference type="RefSeq" id="WP_093028309.1">
    <property type="nucleotide sequence ID" value="NZ_FNNZ01000002.1"/>
</dbReference>
<sequence>MTKYTLAIAASIFATTAFASTAIADDVYHGLARGNADLFDGHRDSQNLVGVQPGVGDRGVIYAGLAGGNSDLFSRVEATSDSGSRPDIYKGFEGSADLSY</sequence>
<name>A0A1H2S1Z7_THIRO</name>
<accession>A0A1H2S1Z7</accession>
<feature type="signal peptide" evidence="1">
    <location>
        <begin position="1"/>
        <end position="19"/>
    </location>
</feature>
<keyword evidence="3" id="KW-1185">Reference proteome</keyword>
<organism evidence="2 3">
    <name type="scientific">Thiocapsa roseopersicina</name>
    <dbReference type="NCBI Taxonomy" id="1058"/>
    <lineage>
        <taxon>Bacteria</taxon>
        <taxon>Pseudomonadati</taxon>
        <taxon>Pseudomonadota</taxon>
        <taxon>Gammaproteobacteria</taxon>
        <taxon>Chromatiales</taxon>
        <taxon>Chromatiaceae</taxon>
        <taxon>Thiocapsa</taxon>
    </lineage>
</organism>
<dbReference type="EMBL" id="FNNZ01000002">
    <property type="protein sequence ID" value="SDW25666.1"/>
    <property type="molecule type" value="Genomic_DNA"/>
</dbReference>
<protein>
    <submittedName>
        <fullName evidence="2">Uncharacterized protein</fullName>
    </submittedName>
</protein>